<proteinExistence type="predicted"/>
<gene>
    <name evidence="2" type="ORF">ANACOL_00910</name>
</gene>
<keyword evidence="1" id="KW-1133">Transmembrane helix</keyword>
<protein>
    <submittedName>
        <fullName evidence="2">Uncharacterized protein</fullName>
    </submittedName>
</protein>
<keyword evidence="1" id="KW-0472">Membrane</keyword>
<evidence type="ECO:0000256" key="1">
    <source>
        <dbReference type="SAM" id="Phobius"/>
    </source>
</evidence>
<accession>B0P820</accession>
<dbReference type="EMBL" id="ABGD02000006">
    <property type="protein sequence ID" value="EDS12674.1"/>
    <property type="molecule type" value="Genomic_DNA"/>
</dbReference>
<sequence length="51" mass="5837">MDITAATLNIAAVNFFVVISNTSLFSCFQFFSSGICSLRWFYHTNEKLKHD</sequence>
<reference evidence="2" key="2">
    <citation type="submission" date="2013-09" db="EMBL/GenBank/DDBJ databases">
        <title>Draft genome sequence of Anaerotruncus colihominis(DSM 17241).</title>
        <authorList>
            <person name="Sudarsanam P."/>
            <person name="Ley R."/>
            <person name="Guruge J."/>
            <person name="Turnbaugh P.J."/>
            <person name="Mahowald M."/>
            <person name="Liep D."/>
            <person name="Gordon J."/>
        </authorList>
    </citation>
    <scope>NUCLEOTIDE SEQUENCE</scope>
    <source>
        <strain evidence="2">DSM 17241</strain>
    </source>
</reference>
<dbReference type="AlphaFoldDB" id="B0P820"/>
<feature type="transmembrane region" description="Helical" evidence="1">
    <location>
        <begin position="23"/>
        <end position="42"/>
    </location>
</feature>
<evidence type="ECO:0000313" key="3">
    <source>
        <dbReference type="Proteomes" id="UP000003803"/>
    </source>
</evidence>
<name>B0P820_9FIRM</name>
<keyword evidence="1" id="KW-0812">Transmembrane</keyword>
<evidence type="ECO:0000313" key="2">
    <source>
        <dbReference type="EMBL" id="EDS12674.1"/>
    </source>
</evidence>
<dbReference type="Proteomes" id="UP000003803">
    <property type="component" value="Unassembled WGS sequence"/>
</dbReference>
<reference evidence="2" key="1">
    <citation type="submission" date="2007-11" db="EMBL/GenBank/DDBJ databases">
        <authorList>
            <person name="Fulton L."/>
            <person name="Clifton S."/>
            <person name="Fulton B."/>
            <person name="Xu J."/>
            <person name="Minx P."/>
            <person name="Pepin K.H."/>
            <person name="Johnson M."/>
            <person name="Thiruvilangam P."/>
            <person name="Bhonagiri V."/>
            <person name="Nash W.E."/>
            <person name="Mardis E.R."/>
            <person name="Wilson R.K."/>
        </authorList>
    </citation>
    <scope>NUCLEOTIDE SEQUENCE [LARGE SCALE GENOMIC DNA]</scope>
    <source>
        <strain evidence="2">DSM 17241</strain>
    </source>
</reference>
<comment type="caution">
    <text evidence="2">The sequence shown here is derived from an EMBL/GenBank/DDBJ whole genome shotgun (WGS) entry which is preliminary data.</text>
</comment>
<keyword evidence="3" id="KW-1185">Reference proteome</keyword>
<organism evidence="2 3">
    <name type="scientific">Anaerotruncus colihominis DSM 17241</name>
    <dbReference type="NCBI Taxonomy" id="445972"/>
    <lineage>
        <taxon>Bacteria</taxon>
        <taxon>Bacillati</taxon>
        <taxon>Bacillota</taxon>
        <taxon>Clostridia</taxon>
        <taxon>Eubacteriales</taxon>
        <taxon>Oscillospiraceae</taxon>
        <taxon>Anaerotruncus</taxon>
    </lineage>
</organism>
<dbReference type="HOGENOM" id="CLU_3094886_0_0_9"/>